<accession>A0A5C7GWN4</accession>
<comment type="caution">
    <text evidence="1">The sequence shown here is derived from an EMBL/GenBank/DDBJ whole genome shotgun (WGS) entry which is preliminary data.</text>
</comment>
<dbReference type="AlphaFoldDB" id="A0A5C7GWN4"/>
<organism evidence="1 2">
    <name type="scientific">Acer yangbiense</name>
    <dbReference type="NCBI Taxonomy" id="1000413"/>
    <lineage>
        <taxon>Eukaryota</taxon>
        <taxon>Viridiplantae</taxon>
        <taxon>Streptophyta</taxon>
        <taxon>Embryophyta</taxon>
        <taxon>Tracheophyta</taxon>
        <taxon>Spermatophyta</taxon>
        <taxon>Magnoliopsida</taxon>
        <taxon>eudicotyledons</taxon>
        <taxon>Gunneridae</taxon>
        <taxon>Pentapetalae</taxon>
        <taxon>rosids</taxon>
        <taxon>malvids</taxon>
        <taxon>Sapindales</taxon>
        <taxon>Sapindaceae</taxon>
        <taxon>Hippocastanoideae</taxon>
        <taxon>Acereae</taxon>
        <taxon>Acer</taxon>
    </lineage>
</organism>
<sequence>MVSSMEVGLRPTPVSRLTKIFTSSSFNVSSPPLSSDVWLAERGVERNDESSFACLFMLISQGIQIPWNLYFLKMAGKGFLRIPYFLNLERRRPSLEEARASLAGGGLVLHHCRRRPHPPPLSKEAKASSIMIEEDLFPHH</sequence>
<keyword evidence="2" id="KW-1185">Reference proteome</keyword>
<protein>
    <submittedName>
        <fullName evidence="1">Uncharacterized protein</fullName>
    </submittedName>
</protein>
<reference evidence="2" key="1">
    <citation type="journal article" date="2019" name="Gigascience">
        <title>De novo genome assembly of the endangered Acer yangbiense, a plant species with extremely small populations endemic to Yunnan Province, China.</title>
        <authorList>
            <person name="Yang J."/>
            <person name="Wariss H.M."/>
            <person name="Tao L."/>
            <person name="Zhang R."/>
            <person name="Yun Q."/>
            <person name="Hollingsworth P."/>
            <person name="Dao Z."/>
            <person name="Luo G."/>
            <person name="Guo H."/>
            <person name="Ma Y."/>
            <person name="Sun W."/>
        </authorList>
    </citation>
    <scope>NUCLEOTIDE SEQUENCE [LARGE SCALE GENOMIC DNA]</scope>
    <source>
        <strain evidence="2">cv. Malutang</strain>
    </source>
</reference>
<gene>
    <name evidence="1" type="ORF">EZV62_024985</name>
</gene>
<dbReference type="Proteomes" id="UP000323000">
    <property type="component" value="Chromosome 12"/>
</dbReference>
<evidence type="ECO:0000313" key="2">
    <source>
        <dbReference type="Proteomes" id="UP000323000"/>
    </source>
</evidence>
<proteinExistence type="predicted"/>
<dbReference type="EMBL" id="VAHF01000012">
    <property type="protein sequence ID" value="TXG49110.1"/>
    <property type="molecule type" value="Genomic_DNA"/>
</dbReference>
<evidence type="ECO:0000313" key="1">
    <source>
        <dbReference type="EMBL" id="TXG49110.1"/>
    </source>
</evidence>
<name>A0A5C7GWN4_9ROSI</name>